<dbReference type="Gene3D" id="1.10.3720.10">
    <property type="entry name" value="MetI-like"/>
    <property type="match status" value="1"/>
</dbReference>
<dbReference type="STRING" id="1178515.SY83_01435"/>
<evidence type="ECO:0000256" key="1">
    <source>
        <dbReference type="ARBA" id="ARBA00004651"/>
    </source>
</evidence>
<comment type="similarity">
    <text evidence="7">Belongs to the binding-protein-dependent transport system permease family.</text>
</comment>
<feature type="transmembrane region" description="Helical" evidence="7">
    <location>
        <begin position="138"/>
        <end position="159"/>
    </location>
</feature>
<feature type="transmembrane region" description="Helical" evidence="7">
    <location>
        <begin position="107"/>
        <end position="132"/>
    </location>
</feature>
<dbReference type="Pfam" id="PF00528">
    <property type="entry name" value="BPD_transp_1"/>
    <property type="match status" value="1"/>
</dbReference>
<dbReference type="PROSITE" id="PS50928">
    <property type="entry name" value="ABC_TM1"/>
    <property type="match status" value="1"/>
</dbReference>
<feature type="transmembrane region" description="Helical" evidence="7">
    <location>
        <begin position="180"/>
        <end position="205"/>
    </location>
</feature>
<dbReference type="EMBL" id="CP011388">
    <property type="protein sequence ID" value="ANE45213.1"/>
    <property type="molecule type" value="Genomic_DNA"/>
</dbReference>
<comment type="subcellular location">
    <subcellularLocation>
        <location evidence="1 7">Cell membrane</location>
        <topology evidence="1 7">Multi-pass membrane protein</topology>
    </subcellularLocation>
</comment>
<evidence type="ECO:0000259" key="8">
    <source>
        <dbReference type="PROSITE" id="PS50928"/>
    </source>
</evidence>
<keyword evidence="6 7" id="KW-0472">Membrane</keyword>
<dbReference type="SUPFAM" id="SSF161098">
    <property type="entry name" value="MetI-like"/>
    <property type="match status" value="1"/>
</dbReference>
<keyword evidence="5 7" id="KW-1133">Transmembrane helix</keyword>
<organism evidence="9 10">
    <name type="scientific">Paenibacillus swuensis</name>
    <dbReference type="NCBI Taxonomy" id="1178515"/>
    <lineage>
        <taxon>Bacteria</taxon>
        <taxon>Bacillati</taxon>
        <taxon>Bacillota</taxon>
        <taxon>Bacilli</taxon>
        <taxon>Bacillales</taxon>
        <taxon>Paenibacillaceae</taxon>
        <taxon>Paenibacillus</taxon>
    </lineage>
</organism>
<dbReference type="KEGG" id="pswu:SY83_01435"/>
<dbReference type="GO" id="GO:0055085">
    <property type="term" value="P:transmembrane transport"/>
    <property type="evidence" value="ECO:0007669"/>
    <property type="project" value="InterPro"/>
</dbReference>
<dbReference type="CDD" id="cd06261">
    <property type="entry name" value="TM_PBP2"/>
    <property type="match status" value="1"/>
</dbReference>
<dbReference type="PANTHER" id="PTHR43744:SF9">
    <property type="entry name" value="POLYGALACTURONAN_RHAMNOGALACTURONAN TRANSPORT SYSTEM PERMEASE PROTEIN YTCP"/>
    <property type="match status" value="1"/>
</dbReference>
<feature type="transmembrane region" description="Helical" evidence="7">
    <location>
        <begin position="7"/>
        <end position="29"/>
    </location>
</feature>
<keyword evidence="10" id="KW-1185">Reference proteome</keyword>
<dbReference type="AlphaFoldDB" id="A0A172TEK0"/>
<evidence type="ECO:0000256" key="4">
    <source>
        <dbReference type="ARBA" id="ARBA00022692"/>
    </source>
</evidence>
<sequence>MLNIANRIFDAVIVVILLGLSFVTLYPFWNSLVISFNVGSDTALGGITFWPRVFTLENYQVVFKDERLVQAFFISILRTVVGTFLSITFTAMFAYGLTKKYLIGRKLFMVMCIITMFFTGGLIPTFILIRSLHLIDTFWVLVVPGMIVVWNLIIFRTFFQELPEGLEEAAKIDGCNHIRTFFSIIVPISGPVIATLSLFTAVGLWNDWFTASIYINNPQLVPIQTLLNQIINSNAMSEQLSSAGGEASEFVRKLKGVSTKSLVMATMMVTTLPIIMVYPFLQRFFVKGVLIGSLKE</sequence>
<evidence type="ECO:0000256" key="6">
    <source>
        <dbReference type="ARBA" id="ARBA00023136"/>
    </source>
</evidence>
<dbReference type="OrthoDB" id="9810086at2"/>
<dbReference type="Proteomes" id="UP000076927">
    <property type="component" value="Chromosome"/>
</dbReference>
<name>A0A172TEK0_9BACL</name>
<dbReference type="PATRIC" id="fig|1178515.4.peg.261"/>
<evidence type="ECO:0000256" key="3">
    <source>
        <dbReference type="ARBA" id="ARBA00022475"/>
    </source>
</evidence>
<feature type="transmembrane region" description="Helical" evidence="7">
    <location>
        <begin position="262"/>
        <end position="281"/>
    </location>
</feature>
<dbReference type="InterPro" id="IPR000515">
    <property type="entry name" value="MetI-like"/>
</dbReference>
<dbReference type="PANTHER" id="PTHR43744">
    <property type="entry name" value="ABC TRANSPORTER PERMEASE PROTEIN MG189-RELATED-RELATED"/>
    <property type="match status" value="1"/>
</dbReference>
<accession>A0A172TEK0</accession>
<dbReference type="InterPro" id="IPR035906">
    <property type="entry name" value="MetI-like_sf"/>
</dbReference>
<feature type="transmembrane region" description="Helical" evidence="7">
    <location>
        <begin position="71"/>
        <end position="95"/>
    </location>
</feature>
<gene>
    <name evidence="9" type="ORF">SY83_01435</name>
</gene>
<feature type="domain" description="ABC transmembrane type-1" evidence="8">
    <location>
        <begin position="72"/>
        <end position="281"/>
    </location>
</feature>
<evidence type="ECO:0000313" key="9">
    <source>
        <dbReference type="EMBL" id="ANE45213.1"/>
    </source>
</evidence>
<evidence type="ECO:0000256" key="5">
    <source>
        <dbReference type="ARBA" id="ARBA00022989"/>
    </source>
</evidence>
<evidence type="ECO:0000256" key="7">
    <source>
        <dbReference type="RuleBase" id="RU363032"/>
    </source>
</evidence>
<protein>
    <submittedName>
        <fullName evidence="9">ABC transporter permease</fullName>
    </submittedName>
</protein>
<reference evidence="9 10" key="1">
    <citation type="submission" date="2015-01" db="EMBL/GenBank/DDBJ databases">
        <title>Paenibacillus swuensis/DY6/whole genome sequencing.</title>
        <authorList>
            <person name="Kim M.K."/>
            <person name="Srinivasan S."/>
            <person name="Lee J.-J."/>
        </authorList>
    </citation>
    <scope>NUCLEOTIDE SEQUENCE [LARGE SCALE GENOMIC DNA]</scope>
    <source>
        <strain evidence="9 10">DY6</strain>
    </source>
</reference>
<keyword evidence="2 7" id="KW-0813">Transport</keyword>
<keyword evidence="3" id="KW-1003">Cell membrane</keyword>
<keyword evidence="4 7" id="KW-0812">Transmembrane</keyword>
<proteinExistence type="inferred from homology"/>
<evidence type="ECO:0000256" key="2">
    <source>
        <dbReference type="ARBA" id="ARBA00022448"/>
    </source>
</evidence>
<dbReference type="GO" id="GO:0005886">
    <property type="term" value="C:plasma membrane"/>
    <property type="evidence" value="ECO:0007669"/>
    <property type="project" value="UniProtKB-SubCell"/>
</dbReference>
<evidence type="ECO:0000313" key="10">
    <source>
        <dbReference type="Proteomes" id="UP000076927"/>
    </source>
</evidence>